<keyword evidence="1 4" id="KW-0489">Methyltransferase</keyword>
<evidence type="ECO:0000313" key="4">
    <source>
        <dbReference type="EMBL" id="GEN35286.1"/>
    </source>
</evidence>
<evidence type="ECO:0000313" key="5">
    <source>
        <dbReference type="Proteomes" id="UP000321157"/>
    </source>
</evidence>
<feature type="domain" description="Methyltransferase small" evidence="3">
    <location>
        <begin position="27"/>
        <end position="195"/>
    </location>
</feature>
<sequence length="199" mass="21776">MEHYYTNQPGADSKEQTFTFELRGREFRFITDRGVFSKNRIDFGSVLLIEAMEIKDGMDVLDVGCGYGPIGMAAATLSPSGNVLMVDVNERAVSLANRNISLNAIQNAQAIVSDRLTAVPSDRKFDVILTNPPIRAGKQVVHGIFEDAVHYLVPGGSLWVVIQKKQGAPSALAKLQGLYSEVREVAKKKGYSVFQAIKS</sequence>
<dbReference type="GO" id="GO:0008757">
    <property type="term" value="F:S-adenosylmethionine-dependent methyltransferase activity"/>
    <property type="evidence" value="ECO:0007669"/>
    <property type="project" value="InterPro"/>
</dbReference>
<reference evidence="4 5" key="1">
    <citation type="submission" date="2019-07" db="EMBL/GenBank/DDBJ databases">
        <title>Whole genome shotgun sequence of Aneurinibacillus danicus NBRC 102444.</title>
        <authorList>
            <person name="Hosoyama A."/>
            <person name="Uohara A."/>
            <person name="Ohji S."/>
            <person name="Ichikawa N."/>
        </authorList>
    </citation>
    <scope>NUCLEOTIDE SEQUENCE [LARGE SCALE GENOMIC DNA]</scope>
    <source>
        <strain evidence="4 5">NBRC 102444</strain>
    </source>
</reference>
<dbReference type="PANTHER" id="PTHR47816:SF4">
    <property type="entry name" value="RIBOSOMAL RNA SMALL SUBUNIT METHYLTRANSFERASE C"/>
    <property type="match status" value="1"/>
</dbReference>
<dbReference type="AlphaFoldDB" id="A0A511V8M6"/>
<proteinExistence type="predicted"/>
<dbReference type="CDD" id="cd02440">
    <property type="entry name" value="AdoMet_MTases"/>
    <property type="match status" value="1"/>
</dbReference>
<dbReference type="SUPFAM" id="SSF53335">
    <property type="entry name" value="S-adenosyl-L-methionine-dependent methyltransferases"/>
    <property type="match status" value="1"/>
</dbReference>
<dbReference type="PANTHER" id="PTHR47816">
    <property type="entry name" value="RIBOSOMAL RNA SMALL SUBUNIT METHYLTRANSFERASE C"/>
    <property type="match status" value="1"/>
</dbReference>
<evidence type="ECO:0000256" key="2">
    <source>
        <dbReference type="ARBA" id="ARBA00022679"/>
    </source>
</evidence>
<dbReference type="InterPro" id="IPR007848">
    <property type="entry name" value="Small_mtfrase_dom"/>
</dbReference>
<dbReference type="Pfam" id="PF05175">
    <property type="entry name" value="MTS"/>
    <property type="match status" value="1"/>
</dbReference>
<dbReference type="InterPro" id="IPR029063">
    <property type="entry name" value="SAM-dependent_MTases_sf"/>
</dbReference>
<accession>A0A511V8M6</accession>
<name>A0A511V8M6_9BACL</name>
<organism evidence="4 5">
    <name type="scientific">Aneurinibacillus danicus</name>
    <dbReference type="NCBI Taxonomy" id="267746"/>
    <lineage>
        <taxon>Bacteria</taxon>
        <taxon>Bacillati</taxon>
        <taxon>Bacillota</taxon>
        <taxon>Bacilli</taxon>
        <taxon>Bacillales</taxon>
        <taxon>Paenibacillaceae</taxon>
        <taxon>Aneurinibacillus group</taxon>
        <taxon>Aneurinibacillus</taxon>
    </lineage>
</organism>
<gene>
    <name evidence="4" type="ORF">ADA01nite_27460</name>
</gene>
<dbReference type="EMBL" id="BJXX01000124">
    <property type="protein sequence ID" value="GEN35286.1"/>
    <property type="molecule type" value="Genomic_DNA"/>
</dbReference>
<dbReference type="RefSeq" id="WP_146810758.1">
    <property type="nucleotide sequence ID" value="NZ_BJXX01000124.1"/>
</dbReference>
<protein>
    <submittedName>
        <fullName evidence="4">Methyltransferase</fullName>
    </submittedName>
</protein>
<keyword evidence="2 4" id="KW-0808">Transferase</keyword>
<dbReference type="Gene3D" id="3.40.50.150">
    <property type="entry name" value="Vaccinia Virus protein VP39"/>
    <property type="match status" value="1"/>
</dbReference>
<evidence type="ECO:0000256" key="1">
    <source>
        <dbReference type="ARBA" id="ARBA00022603"/>
    </source>
</evidence>
<dbReference type="Proteomes" id="UP000321157">
    <property type="component" value="Unassembled WGS sequence"/>
</dbReference>
<dbReference type="OrthoDB" id="9764961at2"/>
<dbReference type="InterPro" id="IPR046977">
    <property type="entry name" value="RsmC/RlmG"/>
</dbReference>
<dbReference type="GO" id="GO:0032259">
    <property type="term" value="P:methylation"/>
    <property type="evidence" value="ECO:0007669"/>
    <property type="project" value="UniProtKB-KW"/>
</dbReference>
<comment type="caution">
    <text evidence="4">The sequence shown here is derived from an EMBL/GenBank/DDBJ whole genome shotgun (WGS) entry which is preliminary data.</text>
</comment>
<keyword evidence="5" id="KW-1185">Reference proteome</keyword>
<evidence type="ECO:0000259" key="3">
    <source>
        <dbReference type="Pfam" id="PF05175"/>
    </source>
</evidence>